<dbReference type="EC" id="3.4.21.-" evidence="2"/>
<organism evidence="2 3">
    <name type="scientific">Bdellovibrio reynosensis</name>
    <dbReference type="NCBI Taxonomy" id="2835041"/>
    <lineage>
        <taxon>Bacteria</taxon>
        <taxon>Pseudomonadati</taxon>
        <taxon>Bdellovibrionota</taxon>
        <taxon>Bdellovibrionia</taxon>
        <taxon>Bdellovibrionales</taxon>
        <taxon>Pseudobdellovibrionaceae</taxon>
        <taxon>Bdellovibrio</taxon>
    </lineage>
</organism>
<evidence type="ECO:0000259" key="1">
    <source>
        <dbReference type="PROSITE" id="PS50240"/>
    </source>
</evidence>
<dbReference type="Proteomes" id="UP000830116">
    <property type="component" value="Chromosome"/>
</dbReference>
<dbReference type="GO" id="GO:0016787">
    <property type="term" value="F:hydrolase activity"/>
    <property type="evidence" value="ECO:0007669"/>
    <property type="project" value="UniProtKB-KW"/>
</dbReference>
<dbReference type="RefSeq" id="WP_243537640.1">
    <property type="nucleotide sequence ID" value="NZ_CP093442.1"/>
</dbReference>
<dbReference type="InterPro" id="IPR043504">
    <property type="entry name" value="Peptidase_S1_PA_chymotrypsin"/>
</dbReference>
<dbReference type="InterPro" id="IPR009003">
    <property type="entry name" value="Peptidase_S1_PA"/>
</dbReference>
<sequence>MIRFALILSLGLLVSCAPKTGTQIAIKKSTTGIMGGTMVAEESQIASVIVGIYDTQDNAICTGSIIAENYILTAAHCVQTKPSKLKLVFGLNIDEVMATREPDVLQMYTRTVTHIQIHKNWKPEEQETKETDWGDIAILKFSGALPPGFKAVPMLKDDSIIRRGLSVMVAGYGVSLVHAEPVEARKVKNLEEAMEYGEVICDDDLKNCLQIEMSGDGELRETQAPVGSVQETEFRLDESKGHGTCSGDSGGPAYVKVNGQLFLAGITSRGSILCDTTGVYTNVATYVPWVTEVLKKGL</sequence>
<accession>A0ABY4C8D5</accession>
<dbReference type="SMART" id="SM00020">
    <property type="entry name" value="Tryp_SPc"/>
    <property type="match status" value="1"/>
</dbReference>
<keyword evidence="3" id="KW-1185">Reference proteome</keyword>
<dbReference type="InterPro" id="IPR001314">
    <property type="entry name" value="Peptidase_S1A"/>
</dbReference>
<evidence type="ECO:0000313" key="3">
    <source>
        <dbReference type="Proteomes" id="UP000830116"/>
    </source>
</evidence>
<dbReference type="EMBL" id="CP093442">
    <property type="protein sequence ID" value="UOF01252.1"/>
    <property type="molecule type" value="Genomic_DNA"/>
</dbReference>
<name>A0ABY4C8D5_9BACT</name>
<dbReference type="PROSITE" id="PS50240">
    <property type="entry name" value="TRYPSIN_DOM"/>
    <property type="match status" value="1"/>
</dbReference>
<dbReference type="InterPro" id="IPR018114">
    <property type="entry name" value="TRYPSIN_HIS"/>
</dbReference>
<evidence type="ECO:0000313" key="2">
    <source>
        <dbReference type="EMBL" id="UOF01252.1"/>
    </source>
</evidence>
<protein>
    <submittedName>
        <fullName evidence="2">Trypsin-like serine protease</fullName>
        <ecNumber evidence="2">3.4.21.-</ecNumber>
    </submittedName>
</protein>
<dbReference type="InterPro" id="IPR001254">
    <property type="entry name" value="Trypsin_dom"/>
</dbReference>
<reference evidence="2" key="1">
    <citation type="submission" date="2022-03" db="EMBL/GenBank/DDBJ databases">
        <title>Genome Identification and Characterization of new species Bdellovibrio reynosense LBG001 sp. nov. from a Mexico soil sample.</title>
        <authorList>
            <person name="Camilli A."/>
            <person name="Ajao Y."/>
            <person name="Guo X."/>
        </authorList>
    </citation>
    <scope>NUCLEOTIDE SEQUENCE</scope>
    <source>
        <strain evidence="2">LBG001</strain>
    </source>
</reference>
<feature type="domain" description="Peptidase S1" evidence="1">
    <location>
        <begin position="33"/>
        <end position="295"/>
    </location>
</feature>
<dbReference type="PROSITE" id="PS51257">
    <property type="entry name" value="PROKAR_LIPOPROTEIN"/>
    <property type="match status" value="1"/>
</dbReference>
<dbReference type="PANTHER" id="PTHR24260:SF136">
    <property type="entry name" value="GH08193P-RELATED"/>
    <property type="match status" value="1"/>
</dbReference>
<dbReference type="PANTHER" id="PTHR24260">
    <property type="match status" value="1"/>
</dbReference>
<dbReference type="SUPFAM" id="SSF50494">
    <property type="entry name" value="Trypsin-like serine proteases"/>
    <property type="match status" value="1"/>
</dbReference>
<dbReference type="InterPro" id="IPR051333">
    <property type="entry name" value="CLIP_Serine_Protease"/>
</dbReference>
<dbReference type="Gene3D" id="2.40.10.10">
    <property type="entry name" value="Trypsin-like serine proteases"/>
    <property type="match status" value="1"/>
</dbReference>
<gene>
    <name evidence="2" type="ORF">MNR06_16275</name>
</gene>
<dbReference type="Pfam" id="PF00089">
    <property type="entry name" value="Trypsin"/>
    <property type="match status" value="1"/>
</dbReference>
<proteinExistence type="predicted"/>
<keyword evidence="2" id="KW-0378">Hydrolase</keyword>
<dbReference type="PROSITE" id="PS00134">
    <property type="entry name" value="TRYPSIN_HIS"/>
    <property type="match status" value="1"/>
</dbReference>
<dbReference type="PRINTS" id="PR00722">
    <property type="entry name" value="CHYMOTRYPSIN"/>
</dbReference>